<evidence type="ECO:0000256" key="4">
    <source>
        <dbReference type="ARBA" id="ARBA00022692"/>
    </source>
</evidence>
<keyword evidence="7" id="KW-0333">Golgi apparatus</keyword>
<organism evidence="12 13">
    <name type="scientific">Denticeps clupeoides</name>
    <name type="common">denticle herring</name>
    <dbReference type="NCBI Taxonomy" id="299321"/>
    <lineage>
        <taxon>Eukaryota</taxon>
        <taxon>Metazoa</taxon>
        <taxon>Chordata</taxon>
        <taxon>Craniata</taxon>
        <taxon>Vertebrata</taxon>
        <taxon>Euteleostomi</taxon>
        <taxon>Actinopterygii</taxon>
        <taxon>Neopterygii</taxon>
        <taxon>Teleostei</taxon>
        <taxon>Clupei</taxon>
        <taxon>Clupeiformes</taxon>
        <taxon>Denticipitoidei</taxon>
        <taxon>Denticipitidae</taxon>
        <taxon>Denticeps</taxon>
    </lineage>
</organism>
<dbReference type="PANTHER" id="PTHR14647:SF84">
    <property type="entry name" value="GALACTOSE-3-O-SULFOTRANSFERASE 2-LIKE"/>
    <property type="match status" value="1"/>
</dbReference>
<dbReference type="GO" id="GO:0009247">
    <property type="term" value="P:glycolipid biosynthetic process"/>
    <property type="evidence" value="ECO:0007669"/>
    <property type="project" value="InterPro"/>
</dbReference>
<evidence type="ECO:0000256" key="5">
    <source>
        <dbReference type="ARBA" id="ARBA00022968"/>
    </source>
</evidence>
<gene>
    <name evidence="12" type="primary">GAL3ST4</name>
</gene>
<dbReference type="Gene3D" id="3.40.50.300">
    <property type="entry name" value="P-loop containing nucleotide triphosphate hydrolases"/>
    <property type="match status" value="1"/>
</dbReference>
<evidence type="ECO:0008006" key="14">
    <source>
        <dbReference type="Google" id="ProtNLM"/>
    </source>
</evidence>
<reference evidence="12 13" key="1">
    <citation type="submission" date="2020-06" db="EMBL/GenBank/DDBJ databases">
        <authorList>
            <consortium name="Wellcome Sanger Institute Data Sharing"/>
        </authorList>
    </citation>
    <scope>NUCLEOTIDE SEQUENCE [LARGE SCALE GENOMIC DNA]</scope>
</reference>
<dbReference type="Ensembl" id="ENSDCDT00010029391.1">
    <property type="protein sequence ID" value="ENSDCDP00010023814.1"/>
    <property type="gene ID" value="ENSDCDG00010015059.1"/>
</dbReference>
<dbReference type="GO" id="GO:0001733">
    <property type="term" value="F:galactosylceramide sulfotransferase activity"/>
    <property type="evidence" value="ECO:0007669"/>
    <property type="project" value="InterPro"/>
</dbReference>
<keyword evidence="4 11" id="KW-0812">Transmembrane</keyword>
<comment type="similarity">
    <text evidence="2">Belongs to the galactose-3-O-sulfotransferase family.</text>
</comment>
<dbReference type="Proteomes" id="UP000694580">
    <property type="component" value="Chromosome 7"/>
</dbReference>
<protein>
    <recommendedName>
        <fullName evidence="14">Galactose-3-O-sulfotransferase 4</fullName>
    </recommendedName>
</protein>
<dbReference type="Pfam" id="PF06990">
    <property type="entry name" value="Gal-3-0_sulfotr"/>
    <property type="match status" value="1"/>
</dbReference>
<name>A0AAY4BSB4_9TELE</name>
<evidence type="ECO:0000256" key="2">
    <source>
        <dbReference type="ARBA" id="ARBA00008124"/>
    </source>
</evidence>
<evidence type="ECO:0000256" key="6">
    <source>
        <dbReference type="ARBA" id="ARBA00022989"/>
    </source>
</evidence>
<reference evidence="12" key="2">
    <citation type="submission" date="2025-08" db="UniProtKB">
        <authorList>
            <consortium name="Ensembl"/>
        </authorList>
    </citation>
    <scope>IDENTIFICATION</scope>
</reference>
<dbReference type="GeneTree" id="ENSGT00950000182923"/>
<keyword evidence="13" id="KW-1185">Reference proteome</keyword>
<keyword evidence="5" id="KW-0735">Signal-anchor</keyword>
<evidence type="ECO:0000256" key="11">
    <source>
        <dbReference type="SAM" id="Phobius"/>
    </source>
</evidence>
<keyword evidence="9" id="KW-0325">Glycoprotein</keyword>
<dbReference type="AlphaFoldDB" id="A0AAY4BSB4"/>
<sequence>RFTGTSEMTLLWLSRQLWRHRVKGLLVTLVVTVVLMLLAIQSLQPDSTRGHPTESKRRRPPPLAFLKIHKTGSSTVQNLLFRLGEKEKAAFAFPYYTYQFAYPERPLLPQVAQRQRRGWKCAAQFDILCSHMRLDLAQLRQVMPQNTVFFTLLRDPVRTFESVFSYFTATVPAFAQAKAAAAVARKSALSVFLESPESFWDPGEIRNGLAKNPMCFDLGLNSQGWNASWPEDLAQLEDAFQLVMIAEHFDESLVLLGALLGLDHEDLAYVRLNARSAGSVATLDEGTVGRLRSWNALDVLLYDFFLQLFWEKAELYGLDRLERDAALLREAAERLRQTCVARRGVPPGDLEDLLRPWQTDTATVVGYELRANLSQQQQGRCVRLTLPELQYHAHLYFLQGRLDSLFTRPPPVDKGEHGIHLHRGGEHLRGKDGRGT</sequence>
<evidence type="ECO:0000256" key="9">
    <source>
        <dbReference type="ARBA" id="ARBA00023180"/>
    </source>
</evidence>
<dbReference type="InterPro" id="IPR009729">
    <property type="entry name" value="Gal-3-0_sulfotransfrase"/>
</dbReference>
<keyword evidence="6 11" id="KW-1133">Transmembrane helix</keyword>
<keyword evidence="8 11" id="KW-0472">Membrane</keyword>
<evidence type="ECO:0000256" key="1">
    <source>
        <dbReference type="ARBA" id="ARBA00004323"/>
    </source>
</evidence>
<evidence type="ECO:0000313" key="12">
    <source>
        <dbReference type="Ensembl" id="ENSDCDP00010023814.1"/>
    </source>
</evidence>
<feature type="transmembrane region" description="Helical" evidence="11">
    <location>
        <begin position="24"/>
        <end position="43"/>
    </location>
</feature>
<feature type="region of interest" description="Disordered" evidence="10">
    <location>
        <begin position="414"/>
        <end position="436"/>
    </location>
</feature>
<evidence type="ECO:0000256" key="7">
    <source>
        <dbReference type="ARBA" id="ARBA00023034"/>
    </source>
</evidence>
<evidence type="ECO:0000256" key="3">
    <source>
        <dbReference type="ARBA" id="ARBA00022679"/>
    </source>
</evidence>
<proteinExistence type="inferred from homology"/>
<accession>A0AAY4BSB4</accession>
<keyword evidence="3" id="KW-0808">Transferase</keyword>
<evidence type="ECO:0000313" key="13">
    <source>
        <dbReference type="Proteomes" id="UP000694580"/>
    </source>
</evidence>
<dbReference type="GO" id="GO:0000139">
    <property type="term" value="C:Golgi membrane"/>
    <property type="evidence" value="ECO:0007669"/>
    <property type="project" value="UniProtKB-SubCell"/>
</dbReference>
<evidence type="ECO:0000256" key="10">
    <source>
        <dbReference type="SAM" id="MobiDB-lite"/>
    </source>
</evidence>
<comment type="subcellular location">
    <subcellularLocation>
        <location evidence="1">Golgi apparatus membrane</location>
        <topology evidence="1">Single-pass type II membrane protein</topology>
    </subcellularLocation>
</comment>
<dbReference type="PANTHER" id="PTHR14647">
    <property type="entry name" value="GALACTOSE-3-O-SULFOTRANSFERASE"/>
    <property type="match status" value="1"/>
</dbReference>
<dbReference type="SUPFAM" id="SSF52540">
    <property type="entry name" value="P-loop containing nucleoside triphosphate hydrolases"/>
    <property type="match status" value="1"/>
</dbReference>
<reference evidence="12" key="3">
    <citation type="submission" date="2025-09" db="UniProtKB">
        <authorList>
            <consortium name="Ensembl"/>
        </authorList>
    </citation>
    <scope>IDENTIFICATION</scope>
</reference>
<evidence type="ECO:0000256" key="8">
    <source>
        <dbReference type="ARBA" id="ARBA00023136"/>
    </source>
</evidence>
<dbReference type="InterPro" id="IPR027417">
    <property type="entry name" value="P-loop_NTPase"/>
</dbReference>